<dbReference type="EMBL" id="JAIXMP010000005">
    <property type="protein sequence ID" value="KAI9272787.1"/>
    <property type="molecule type" value="Genomic_DNA"/>
</dbReference>
<name>A0AAD5K7A1_9FUNG</name>
<sequence>MAHFTTTSSTLSMAAPPGSSLILKRYSNRNGLLHVWDDTAQDICYDVTVKSTIPETPIYQVFKVKNIPLGNPVEIRNEIITSLHNAIQSTWNYINDNGDIPNKVLVDAVPGYSAIEFNDENCLFDGTFHIILDTSYFPPGTSLPNGFKLKNSNRHYFLPPLLILYSM</sequence>
<accession>A0AAD5K7A1</accession>
<gene>
    <name evidence="1" type="ORF">BDA99DRAFT_533621</name>
</gene>
<dbReference type="Proteomes" id="UP001209540">
    <property type="component" value="Unassembled WGS sequence"/>
</dbReference>
<keyword evidence="2" id="KW-1185">Reference proteome</keyword>
<comment type="caution">
    <text evidence="1">The sequence shown here is derived from an EMBL/GenBank/DDBJ whole genome shotgun (WGS) entry which is preliminary data.</text>
</comment>
<reference evidence="1" key="1">
    <citation type="journal article" date="2022" name="IScience">
        <title>Evolution of zygomycete secretomes and the origins of terrestrial fungal ecologies.</title>
        <authorList>
            <person name="Chang Y."/>
            <person name="Wang Y."/>
            <person name="Mondo S."/>
            <person name="Ahrendt S."/>
            <person name="Andreopoulos W."/>
            <person name="Barry K."/>
            <person name="Beard J."/>
            <person name="Benny G.L."/>
            <person name="Blankenship S."/>
            <person name="Bonito G."/>
            <person name="Cuomo C."/>
            <person name="Desiro A."/>
            <person name="Gervers K.A."/>
            <person name="Hundley H."/>
            <person name="Kuo A."/>
            <person name="LaButti K."/>
            <person name="Lang B.F."/>
            <person name="Lipzen A."/>
            <person name="O'Donnell K."/>
            <person name="Pangilinan J."/>
            <person name="Reynolds N."/>
            <person name="Sandor L."/>
            <person name="Smith M.E."/>
            <person name="Tsang A."/>
            <person name="Grigoriev I.V."/>
            <person name="Stajich J.E."/>
            <person name="Spatafora J.W."/>
        </authorList>
    </citation>
    <scope>NUCLEOTIDE SEQUENCE</scope>
    <source>
        <strain evidence="1">RSA 2281</strain>
    </source>
</reference>
<evidence type="ECO:0000313" key="1">
    <source>
        <dbReference type="EMBL" id="KAI9272787.1"/>
    </source>
</evidence>
<dbReference type="AlphaFoldDB" id="A0AAD5K7A1"/>
<proteinExistence type="predicted"/>
<protein>
    <submittedName>
        <fullName evidence="1">Uncharacterized protein</fullName>
    </submittedName>
</protein>
<evidence type="ECO:0000313" key="2">
    <source>
        <dbReference type="Proteomes" id="UP001209540"/>
    </source>
</evidence>
<reference evidence="1" key="2">
    <citation type="submission" date="2023-02" db="EMBL/GenBank/DDBJ databases">
        <authorList>
            <consortium name="DOE Joint Genome Institute"/>
            <person name="Mondo S.J."/>
            <person name="Chang Y."/>
            <person name="Wang Y."/>
            <person name="Ahrendt S."/>
            <person name="Andreopoulos W."/>
            <person name="Barry K."/>
            <person name="Beard J."/>
            <person name="Benny G.L."/>
            <person name="Blankenship S."/>
            <person name="Bonito G."/>
            <person name="Cuomo C."/>
            <person name="Desiro A."/>
            <person name="Gervers K.A."/>
            <person name="Hundley H."/>
            <person name="Kuo A."/>
            <person name="LaButti K."/>
            <person name="Lang B.F."/>
            <person name="Lipzen A."/>
            <person name="O'Donnell K."/>
            <person name="Pangilinan J."/>
            <person name="Reynolds N."/>
            <person name="Sandor L."/>
            <person name="Smith M.W."/>
            <person name="Tsang A."/>
            <person name="Grigoriev I.V."/>
            <person name="Stajich J.E."/>
            <person name="Spatafora J.W."/>
        </authorList>
    </citation>
    <scope>NUCLEOTIDE SEQUENCE</scope>
    <source>
        <strain evidence="1">RSA 2281</strain>
    </source>
</reference>
<organism evidence="1 2">
    <name type="scientific">Phascolomyces articulosus</name>
    <dbReference type="NCBI Taxonomy" id="60185"/>
    <lineage>
        <taxon>Eukaryota</taxon>
        <taxon>Fungi</taxon>
        <taxon>Fungi incertae sedis</taxon>
        <taxon>Mucoromycota</taxon>
        <taxon>Mucoromycotina</taxon>
        <taxon>Mucoromycetes</taxon>
        <taxon>Mucorales</taxon>
        <taxon>Lichtheimiaceae</taxon>
        <taxon>Phascolomyces</taxon>
    </lineage>
</organism>